<reference evidence="1" key="1">
    <citation type="journal article" date="2014" name="Front. Microbiol.">
        <title>High frequency of phylogenetically diverse reductive dehalogenase-homologous genes in deep subseafloor sedimentary metagenomes.</title>
        <authorList>
            <person name="Kawai M."/>
            <person name="Futagami T."/>
            <person name="Toyoda A."/>
            <person name="Takaki Y."/>
            <person name="Nishi S."/>
            <person name="Hori S."/>
            <person name="Arai W."/>
            <person name="Tsubouchi T."/>
            <person name="Morono Y."/>
            <person name="Uchiyama I."/>
            <person name="Ito T."/>
            <person name="Fujiyama A."/>
            <person name="Inagaki F."/>
            <person name="Takami H."/>
        </authorList>
    </citation>
    <scope>NUCLEOTIDE SEQUENCE</scope>
    <source>
        <strain evidence="1">Expedition CK06-06</strain>
    </source>
</reference>
<evidence type="ECO:0000313" key="1">
    <source>
        <dbReference type="EMBL" id="GAF69318.1"/>
    </source>
</evidence>
<comment type="caution">
    <text evidence="1">The sequence shown here is derived from an EMBL/GenBank/DDBJ whole genome shotgun (WGS) entry which is preliminary data.</text>
</comment>
<organism evidence="1">
    <name type="scientific">marine sediment metagenome</name>
    <dbReference type="NCBI Taxonomy" id="412755"/>
    <lineage>
        <taxon>unclassified sequences</taxon>
        <taxon>metagenomes</taxon>
        <taxon>ecological metagenomes</taxon>
    </lineage>
</organism>
<accession>X0RKK0</accession>
<dbReference type="AlphaFoldDB" id="X0RKK0"/>
<protein>
    <submittedName>
        <fullName evidence="1">Uncharacterized protein</fullName>
    </submittedName>
</protein>
<dbReference type="EMBL" id="BARS01002557">
    <property type="protein sequence ID" value="GAF69318.1"/>
    <property type="molecule type" value="Genomic_DNA"/>
</dbReference>
<name>X0RKK0_9ZZZZ</name>
<gene>
    <name evidence="1" type="ORF">S01H1_04891</name>
</gene>
<sequence>MEGTALFDHVLETRPPWSASWQAEYESINNDETYSEIFLNGCMSRVKLKGRTYAN</sequence>
<proteinExistence type="predicted"/>